<dbReference type="RefSeq" id="XP_002955315.1">
    <property type="nucleotide sequence ID" value="XM_002955269.1"/>
</dbReference>
<evidence type="ECO:0000256" key="1">
    <source>
        <dbReference type="ARBA" id="ARBA00004141"/>
    </source>
</evidence>
<comment type="subcellular location">
    <subcellularLocation>
        <location evidence="1">Membrane</location>
        <topology evidence="1">Multi-pass membrane protein</topology>
    </subcellularLocation>
</comment>
<dbReference type="Pfam" id="PF08370">
    <property type="entry name" value="PDR_assoc"/>
    <property type="match status" value="1"/>
</dbReference>
<dbReference type="GeneID" id="9616360"/>
<dbReference type="GO" id="GO:0071944">
    <property type="term" value="C:cell periphery"/>
    <property type="evidence" value="ECO:0007669"/>
    <property type="project" value="UniProtKB-ARBA"/>
</dbReference>
<dbReference type="GO" id="GO:0005524">
    <property type="term" value="F:ATP binding"/>
    <property type="evidence" value="ECO:0007669"/>
    <property type="project" value="UniProtKB-KW"/>
</dbReference>
<evidence type="ECO:0000256" key="10">
    <source>
        <dbReference type="SAM" id="Phobius"/>
    </source>
</evidence>
<dbReference type="GO" id="GO:0016887">
    <property type="term" value="F:ATP hydrolysis activity"/>
    <property type="evidence" value="ECO:0007669"/>
    <property type="project" value="InterPro"/>
</dbReference>
<organism evidence="13">
    <name type="scientific">Volvox carteri f. nagariensis</name>
    <dbReference type="NCBI Taxonomy" id="3068"/>
    <lineage>
        <taxon>Eukaryota</taxon>
        <taxon>Viridiplantae</taxon>
        <taxon>Chlorophyta</taxon>
        <taxon>core chlorophytes</taxon>
        <taxon>Chlorophyceae</taxon>
        <taxon>CS clade</taxon>
        <taxon>Chlamydomonadales</taxon>
        <taxon>Volvocaceae</taxon>
        <taxon>Volvox</taxon>
    </lineage>
</organism>
<protein>
    <submittedName>
        <fullName evidence="12">ATP-binding cassette transporter</fullName>
    </submittedName>
</protein>
<dbReference type="Pfam" id="PF01061">
    <property type="entry name" value="ABC2_membrane"/>
    <property type="match status" value="1"/>
</dbReference>
<dbReference type="InterPro" id="IPR027417">
    <property type="entry name" value="P-loop_NTPase"/>
</dbReference>
<feature type="transmembrane region" description="Helical" evidence="10">
    <location>
        <begin position="544"/>
        <end position="562"/>
    </location>
</feature>
<keyword evidence="6 12" id="KW-0067">ATP-binding</keyword>
<evidence type="ECO:0000256" key="8">
    <source>
        <dbReference type="ARBA" id="ARBA00023136"/>
    </source>
</evidence>
<evidence type="ECO:0000259" key="11">
    <source>
        <dbReference type="PROSITE" id="PS50893"/>
    </source>
</evidence>
<evidence type="ECO:0000256" key="9">
    <source>
        <dbReference type="SAM" id="MobiDB-lite"/>
    </source>
</evidence>
<evidence type="ECO:0000256" key="6">
    <source>
        <dbReference type="ARBA" id="ARBA00022840"/>
    </source>
</evidence>
<feature type="compositionally biased region" description="Polar residues" evidence="9">
    <location>
        <begin position="119"/>
        <end position="128"/>
    </location>
</feature>
<evidence type="ECO:0000313" key="13">
    <source>
        <dbReference type="Proteomes" id="UP000001058"/>
    </source>
</evidence>
<evidence type="ECO:0000256" key="4">
    <source>
        <dbReference type="ARBA" id="ARBA00022692"/>
    </source>
</evidence>
<keyword evidence="3" id="KW-0813">Transport</keyword>
<evidence type="ECO:0000256" key="3">
    <source>
        <dbReference type="ARBA" id="ARBA00022448"/>
    </source>
</evidence>
<dbReference type="GO" id="GO:0140359">
    <property type="term" value="F:ABC-type transporter activity"/>
    <property type="evidence" value="ECO:0007669"/>
    <property type="project" value="InterPro"/>
</dbReference>
<dbReference type="InterPro" id="IPR013581">
    <property type="entry name" value="PDR_assoc"/>
</dbReference>
<feature type="region of interest" description="Disordered" evidence="9">
    <location>
        <begin position="106"/>
        <end position="148"/>
    </location>
</feature>
<comment type="similarity">
    <text evidence="2">Belongs to the ABC transporter superfamily. ABCG family. PDR (TC 3.A.1.205) subfamily.</text>
</comment>
<dbReference type="GO" id="GO:0016020">
    <property type="term" value="C:membrane"/>
    <property type="evidence" value="ECO:0007669"/>
    <property type="project" value="UniProtKB-SubCell"/>
</dbReference>
<dbReference type="SUPFAM" id="SSF52540">
    <property type="entry name" value="P-loop containing nucleoside triphosphate hydrolases"/>
    <property type="match status" value="2"/>
</dbReference>
<dbReference type="FunFam" id="3.40.50.300:FF:003489">
    <property type="entry name" value="ABC transporter G family member 39"/>
    <property type="match status" value="1"/>
</dbReference>
<keyword evidence="8 10" id="KW-0472">Membrane</keyword>
<gene>
    <name evidence="12" type="ORF">VOLCADRAFT_96268</name>
</gene>
<dbReference type="STRING" id="3068.D8U9N6"/>
<dbReference type="SMART" id="SM00382">
    <property type="entry name" value="AAA"/>
    <property type="match status" value="2"/>
</dbReference>
<dbReference type="OrthoDB" id="66620at2759"/>
<dbReference type="InterPro" id="IPR003439">
    <property type="entry name" value="ABC_transporter-like_ATP-bd"/>
</dbReference>
<dbReference type="InterPro" id="IPR013525">
    <property type="entry name" value="ABC2_TM"/>
</dbReference>
<keyword evidence="7 10" id="KW-1133">Transmembrane helix</keyword>
<evidence type="ECO:0000256" key="5">
    <source>
        <dbReference type="ARBA" id="ARBA00022741"/>
    </source>
</evidence>
<feature type="transmembrane region" description="Helical" evidence="10">
    <location>
        <begin position="511"/>
        <end position="532"/>
    </location>
</feature>
<dbReference type="Pfam" id="PF00005">
    <property type="entry name" value="ABC_tran"/>
    <property type="match status" value="1"/>
</dbReference>
<dbReference type="InParanoid" id="D8U9N6"/>
<feature type="region of interest" description="Disordered" evidence="9">
    <location>
        <begin position="31"/>
        <end position="62"/>
    </location>
</feature>
<keyword evidence="5" id="KW-0547">Nucleotide-binding</keyword>
<dbReference type="AlphaFoldDB" id="D8U9N6"/>
<proteinExistence type="inferred from homology"/>
<feature type="region of interest" description="Disordered" evidence="9">
    <location>
        <begin position="721"/>
        <end position="747"/>
    </location>
</feature>
<accession>D8U9N6</accession>
<feature type="compositionally biased region" description="Gly residues" evidence="9">
    <location>
        <begin position="130"/>
        <end position="143"/>
    </location>
</feature>
<sequence length="1152" mass="122313">MPGVEVRWNNLLIELEPPRRPLSQLLRKAVTALSSPPSTSNGAVKPARPSPSPTPTATQPCRPVILDAGSGCLTPGRMCLLLGPPGAGRTTLLKALAGQLIPPAHRSNSSRVRLPVTDQFRSSPNWNDGTAGGGGGGGGGGPGKAAASQPVVRAGRIVQHGTVLYNGLPVDGSAFEVSRAASYVGQTELHLPELTVAETLHFAAECQGQGGVERLRALLLKHEMDAGIAPDDPDLDLLLALARGPFAARAVVEILPACWVSTTSWTRWRDGCGALPGHADGGRWWRSCPLKSLNCWVTLLATLLQPSPDVVDCFHDVMLLSASKLLYHGPKEELLPYFRSMGLGPLPGQSLADFVQEVLASPQDQVKYRVARSTVPPSLPPPPPPMWAGRKWVSPRRMRKVFEASDVGREMAARLAEPPYTHPLQELALRKERYGTSTAKMWLATGFNFGPMYCNRLGVYYKQRDHRFYSPMSYALASVILRLPDVIVQAVSFSVMVYFSVGFTMETGRFFLFMFNMLLAGLNSITTFTLIASVMRSESATQGVGAVFLMVSTLVCGFPIAPGSIPSWWIWIYWLMPMSWNFRSLVVTEMTSRSWHPVEPSRTDGPTITVGLAALEMRGIPSDFKWAWVGLGMVAGMSVLQIVLQALALTYLGPLRASGSGPEHEHDDEHDMDDPTHLFLRQQQNLDGVGHLSSRRLETPPPAMTASAAVDVVLGATGDSLTSSSAGLPIQGPISGSGSGSGRNTAVGFSAPSSVPAATALANGNGSGSLLVRPPLPPSPASAAAAATALGAELTAPGGVGSVLLKTSGSGSSRAPAAWAASGAAAATATATATAAADDGNQVLAFRPVVMAFRNVSYFVKPSGEPLPLAHLLTDKKELQLLDRVSGVFRPGVLTSLMGASGAGKTTLMDVLAGRKTGGRVEGEQAVDGAPKRQSTFTRLTGYVEQVDVHNPHATVEEAMLFSARLRVSSDMLPAANARMFVRHMMKVVELGPLAHRLIGAGGASGGLSTEARKRLTIAVELVANPSIVFMDEPTTGLDARAAGLVMRAVRNTVATGRTVVCTIHQPNREIMDCFDELLLLKPGGRSIFFGPLGRRQSDLVTYLSSIPGVSGYEPHMNPAEWMLEVTSPAAEAALGLDFSAVWESSEQASHQ</sequence>
<feature type="domain" description="ABC transporter" evidence="11">
    <location>
        <begin position="867"/>
        <end position="1108"/>
    </location>
</feature>
<dbReference type="eggNOG" id="KOG0065">
    <property type="taxonomic scope" value="Eukaryota"/>
</dbReference>
<evidence type="ECO:0000256" key="7">
    <source>
        <dbReference type="ARBA" id="ARBA00022989"/>
    </source>
</evidence>
<evidence type="ECO:0000256" key="2">
    <source>
        <dbReference type="ARBA" id="ARBA00006012"/>
    </source>
</evidence>
<name>D8U9N6_VOLCA</name>
<dbReference type="InterPro" id="IPR003593">
    <property type="entry name" value="AAA+_ATPase"/>
</dbReference>
<keyword evidence="13" id="KW-1185">Reference proteome</keyword>
<dbReference type="Proteomes" id="UP000001058">
    <property type="component" value="Unassembled WGS sequence"/>
</dbReference>
<evidence type="ECO:0000313" key="12">
    <source>
        <dbReference type="EMBL" id="EFJ43615.1"/>
    </source>
</evidence>
<dbReference type="KEGG" id="vcn:VOLCADRAFT_96268"/>
<dbReference type="Gene3D" id="3.40.50.300">
    <property type="entry name" value="P-loop containing nucleotide triphosphate hydrolases"/>
    <property type="match status" value="2"/>
</dbReference>
<feature type="transmembrane region" description="Helical" evidence="10">
    <location>
        <begin position="626"/>
        <end position="652"/>
    </location>
</feature>
<dbReference type="PROSITE" id="PS50893">
    <property type="entry name" value="ABC_TRANSPORTER_2"/>
    <property type="match status" value="1"/>
</dbReference>
<dbReference type="PANTHER" id="PTHR19241">
    <property type="entry name" value="ATP-BINDING CASSETTE TRANSPORTER"/>
    <property type="match status" value="1"/>
</dbReference>
<dbReference type="EMBL" id="GL378371">
    <property type="protein sequence ID" value="EFJ43615.1"/>
    <property type="molecule type" value="Genomic_DNA"/>
</dbReference>
<feature type="transmembrane region" description="Helical" evidence="10">
    <location>
        <begin position="474"/>
        <end position="499"/>
    </location>
</feature>
<feature type="compositionally biased region" description="Polar residues" evidence="9">
    <location>
        <begin position="32"/>
        <end position="42"/>
    </location>
</feature>
<keyword evidence="4 10" id="KW-0812">Transmembrane</keyword>
<reference evidence="12 13" key="1">
    <citation type="journal article" date="2010" name="Science">
        <title>Genomic analysis of organismal complexity in the multicellular green alga Volvox carteri.</title>
        <authorList>
            <person name="Prochnik S.E."/>
            <person name="Umen J."/>
            <person name="Nedelcu A.M."/>
            <person name="Hallmann A."/>
            <person name="Miller S.M."/>
            <person name="Nishii I."/>
            <person name="Ferris P."/>
            <person name="Kuo A."/>
            <person name="Mitros T."/>
            <person name="Fritz-Laylin L.K."/>
            <person name="Hellsten U."/>
            <person name="Chapman J."/>
            <person name="Simakov O."/>
            <person name="Rensing S.A."/>
            <person name="Terry A."/>
            <person name="Pangilinan J."/>
            <person name="Kapitonov V."/>
            <person name="Jurka J."/>
            <person name="Salamov A."/>
            <person name="Shapiro H."/>
            <person name="Schmutz J."/>
            <person name="Grimwood J."/>
            <person name="Lindquist E."/>
            <person name="Lucas S."/>
            <person name="Grigoriev I.V."/>
            <person name="Schmitt R."/>
            <person name="Kirk D."/>
            <person name="Rokhsar D.S."/>
        </authorList>
    </citation>
    <scope>NUCLEOTIDE SEQUENCE [LARGE SCALE GENOMIC DNA]</scope>
    <source>
        <strain evidence="13">f. Nagariensis / Eve</strain>
    </source>
</reference>